<dbReference type="AlphaFoldDB" id="A0A921FAN8"/>
<dbReference type="Proteomes" id="UP000707535">
    <property type="component" value="Unassembled WGS sequence"/>
</dbReference>
<dbReference type="EMBL" id="DYXG01000083">
    <property type="protein sequence ID" value="HJE97513.1"/>
    <property type="molecule type" value="Genomic_DNA"/>
</dbReference>
<dbReference type="GO" id="GO:0160105">
    <property type="term" value="F:tRNA (adenine(22)-N1)-methyltransferase activity"/>
    <property type="evidence" value="ECO:0007669"/>
    <property type="project" value="InterPro"/>
</dbReference>
<organism evidence="1 2">
    <name type="scientific">Ligilactobacillus acidipiscis</name>
    <dbReference type="NCBI Taxonomy" id="89059"/>
    <lineage>
        <taxon>Bacteria</taxon>
        <taxon>Bacillati</taxon>
        <taxon>Bacillota</taxon>
        <taxon>Bacilli</taxon>
        <taxon>Lactobacillales</taxon>
        <taxon>Lactobacillaceae</taxon>
        <taxon>Ligilactobacillus</taxon>
    </lineage>
</organism>
<dbReference type="SUPFAM" id="SSF53335">
    <property type="entry name" value="S-adenosyl-L-methionine-dependent methyltransferases"/>
    <property type="match status" value="1"/>
</dbReference>
<proteinExistence type="predicted"/>
<dbReference type="InterPro" id="IPR029063">
    <property type="entry name" value="SAM-dependent_MTases_sf"/>
</dbReference>
<dbReference type="Gene3D" id="3.40.50.150">
    <property type="entry name" value="Vaccinia Virus protein VP39"/>
    <property type="match status" value="1"/>
</dbReference>
<dbReference type="PANTHER" id="PTHR38451:SF1">
    <property type="entry name" value="TRNA (ADENINE(22)-N(1))-METHYLTRANSFERASE"/>
    <property type="match status" value="1"/>
</dbReference>
<dbReference type="PANTHER" id="PTHR38451">
    <property type="entry name" value="TRNA (ADENINE(22)-N(1))-METHYLTRANSFERASE"/>
    <property type="match status" value="1"/>
</dbReference>
<comment type="caution">
    <text evidence="1">The sequence shown here is derived from an EMBL/GenBank/DDBJ whole genome shotgun (WGS) entry which is preliminary data.</text>
</comment>
<name>A0A921FAN8_9LACO</name>
<protein>
    <submittedName>
        <fullName evidence="1">tRNA (Adenine(22)-N(1))-methyltransferase TrmK</fullName>
    </submittedName>
</protein>
<dbReference type="InterPro" id="IPR006901">
    <property type="entry name" value="TrmK"/>
</dbReference>
<dbReference type="Pfam" id="PF04816">
    <property type="entry name" value="TrmK"/>
    <property type="match status" value="1"/>
</dbReference>
<dbReference type="Gene3D" id="1.10.287.1890">
    <property type="match status" value="1"/>
</dbReference>
<dbReference type="PIRSF" id="PIRSF018637">
    <property type="entry name" value="TrmK"/>
    <property type="match status" value="1"/>
</dbReference>
<gene>
    <name evidence="1" type="ORF">K8V00_07815</name>
</gene>
<accession>A0A921FAN8</accession>
<evidence type="ECO:0000313" key="1">
    <source>
        <dbReference type="EMBL" id="HJE97513.1"/>
    </source>
</evidence>
<sequence length="236" mass="26544">MDSNRLSQRLLHVAQHVPAGARLADIGSDHAYLPVYLAKKGFISYAIAGEVVKGPYQNATKIIEQENVQDVVHSRLADGLEAYSKEDRIDTITICGMGGPLMVSILSAAPEKLATHPLLILQPNVGADAVRGWLEQNCYQITQEEILSEAGHIYEIIVAEPVINVQKMSRDELFFGPFLMQRKEPAFVEKWTRELRREEKIFSALTTAKKENTVKYLEVKEKIKQIKGVLYHDNSQ</sequence>
<reference evidence="1" key="1">
    <citation type="journal article" date="2021" name="PeerJ">
        <title>Extensive microbial diversity within the chicken gut microbiome revealed by metagenomics and culture.</title>
        <authorList>
            <person name="Gilroy R."/>
            <person name="Ravi A."/>
            <person name="Getino M."/>
            <person name="Pursley I."/>
            <person name="Horton D.L."/>
            <person name="Alikhan N.F."/>
            <person name="Baker D."/>
            <person name="Gharbi K."/>
            <person name="Hall N."/>
            <person name="Watson M."/>
            <person name="Adriaenssens E.M."/>
            <person name="Foster-Nyarko E."/>
            <person name="Jarju S."/>
            <person name="Secka A."/>
            <person name="Antonio M."/>
            <person name="Oren A."/>
            <person name="Chaudhuri R.R."/>
            <person name="La Ragione R."/>
            <person name="Hildebrand F."/>
            <person name="Pallen M.J."/>
        </authorList>
    </citation>
    <scope>NUCLEOTIDE SEQUENCE</scope>
    <source>
        <strain evidence="1">CHK174-6876</strain>
    </source>
</reference>
<reference evidence="1" key="2">
    <citation type="submission" date="2021-09" db="EMBL/GenBank/DDBJ databases">
        <authorList>
            <person name="Gilroy R."/>
        </authorList>
    </citation>
    <scope>NUCLEOTIDE SEQUENCE</scope>
    <source>
        <strain evidence="1">CHK174-6876</strain>
    </source>
</reference>
<evidence type="ECO:0000313" key="2">
    <source>
        <dbReference type="Proteomes" id="UP000707535"/>
    </source>
</evidence>